<protein>
    <submittedName>
        <fullName evidence="2">Uncharacterized protein</fullName>
    </submittedName>
</protein>
<reference evidence="2" key="4">
    <citation type="journal article" date="2001" name="Nature">
        <title>Functional annotation of a full-length mouse cDNA collection.</title>
        <authorList>
            <consortium name="The RIKEN Genome Exploration Research Group Phase II Team and the FANTOM Consortium"/>
        </authorList>
    </citation>
    <scope>NUCLEOTIDE SEQUENCE</scope>
    <source>
        <strain evidence="2">C57BL/6J</strain>
        <tissue evidence="2">Urinary bladder</tissue>
    </source>
</reference>
<feature type="non-terminal residue" evidence="2">
    <location>
        <position position="179"/>
    </location>
</feature>
<reference evidence="2" key="3">
    <citation type="journal article" date="2000" name="Genome Res.">
        <title>RIKEN integrated sequence analysis (RISA) system--384-format sequencing pipeline with 384 multicapillary sequencer.</title>
        <authorList>
            <person name="Shibata K."/>
            <person name="Itoh M."/>
            <person name="Aizawa K."/>
            <person name="Nagaoka S."/>
            <person name="Sasaki N."/>
            <person name="Carninci P."/>
            <person name="Konno H."/>
            <person name="Akiyama J."/>
            <person name="Nishi K."/>
            <person name="Kitsunai T."/>
            <person name="Tashiro H."/>
            <person name="Itoh M."/>
            <person name="Sumi N."/>
            <person name="Ishii Y."/>
            <person name="Nakamura S."/>
            <person name="Hazama M."/>
            <person name="Nishine T."/>
            <person name="Harada A."/>
            <person name="Yamamoto R."/>
            <person name="Matsumoto H."/>
            <person name="Sakaguchi S."/>
            <person name="Ikegami T."/>
            <person name="Kashiwagi K."/>
            <person name="Fujiwake S."/>
            <person name="Inoue K."/>
            <person name="Togawa Y."/>
            <person name="Izawa M."/>
            <person name="Ohara E."/>
            <person name="Watahiki M."/>
            <person name="Yoneda Y."/>
            <person name="Ishikawa T."/>
            <person name="Ozawa K."/>
            <person name="Tanaka T."/>
            <person name="Matsuura S."/>
            <person name="Kawai J."/>
            <person name="Okazaki Y."/>
            <person name="Muramatsu M."/>
            <person name="Inoue Y."/>
            <person name="Kira A."/>
            <person name="Hayashizaki Y."/>
        </authorList>
    </citation>
    <scope>NUCLEOTIDE SEQUENCE</scope>
    <source>
        <strain evidence="2">C57BL/6J</strain>
        <tissue evidence="2">Urinary bladder</tissue>
    </source>
</reference>
<reference evidence="2" key="7">
    <citation type="journal article" date="2005" name="Science">
        <title>Antisense Transcription in the Mammalian Transcriptome.</title>
        <authorList>
            <consortium name="RIKEN Genome Exploration Research Group and Genome Science Group (Genome Network Project Core Group) and the FANTOM Consortium"/>
        </authorList>
    </citation>
    <scope>NUCLEOTIDE SEQUENCE</scope>
    <source>
        <strain evidence="2">C57BL/6J</strain>
        <tissue evidence="2">Urinary bladder</tissue>
    </source>
</reference>
<reference evidence="2" key="1">
    <citation type="journal article" date="1999" name="Methods Enzymol.">
        <title>High-efficiency full-length cDNA cloning.</title>
        <authorList>
            <person name="Carninci P."/>
            <person name="Hayashizaki Y."/>
        </authorList>
    </citation>
    <scope>NUCLEOTIDE SEQUENCE</scope>
    <source>
        <strain evidence="2">C57BL/6J</strain>
        <tissue evidence="2">Urinary bladder</tissue>
    </source>
</reference>
<evidence type="ECO:0000256" key="1">
    <source>
        <dbReference type="SAM" id="MobiDB-lite"/>
    </source>
</evidence>
<reference evidence="2" key="2">
    <citation type="journal article" date="2000" name="Genome Res.">
        <title>Normalization and subtraction of cap-trapper-selected cDNAs to prepare full-length cDNA libraries for rapid discovery of new genes.</title>
        <authorList>
            <person name="Carninci P."/>
            <person name="Shibata Y."/>
            <person name="Hayatsu N."/>
            <person name="Sugahara Y."/>
            <person name="Shibata K."/>
            <person name="Itoh M."/>
            <person name="Konno H."/>
            <person name="Okazaki Y."/>
            <person name="Muramatsu M."/>
            <person name="Hayashizaki Y."/>
        </authorList>
    </citation>
    <scope>NUCLEOTIDE SEQUENCE</scope>
    <source>
        <strain evidence="2">C57BL/6J</strain>
        <tissue evidence="2">Urinary bladder</tissue>
    </source>
</reference>
<dbReference type="EMBL" id="AK020663">
    <property type="protein sequence ID" value="BAB32168.1"/>
    <property type="molecule type" value="mRNA"/>
</dbReference>
<organism evidence="2">
    <name type="scientific">Mus musculus</name>
    <name type="common">Mouse</name>
    <dbReference type="NCBI Taxonomy" id="10090"/>
    <lineage>
        <taxon>Eukaryota</taxon>
        <taxon>Metazoa</taxon>
        <taxon>Chordata</taxon>
        <taxon>Craniata</taxon>
        <taxon>Vertebrata</taxon>
        <taxon>Euteleostomi</taxon>
        <taxon>Mammalia</taxon>
        <taxon>Eutheria</taxon>
        <taxon>Euarchontoglires</taxon>
        <taxon>Glires</taxon>
        <taxon>Rodentia</taxon>
        <taxon>Myomorpha</taxon>
        <taxon>Muroidea</taxon>
        <taxon>Muridae</taxon>
        <taxon>Murinae</taxon>
        <taxon>Mus</taxon>
        <taxon>Mus</taxon>
    </lineage>
</organism>
<proteinExistence type="evidence at transcript level"/>
<sequence>MVYASDTFSQAVFNVNDDPRHWWLRRLIFLFDIRTSGKKRNGSRERMGVHRPHGTCGRYSLENTFPVPLLSQERDDGRGCLFQGGENYFTPALPILISTGLELLGKSTFMQKEKTLTSKNALSFWFLENCCLFLSRVWKRPLTAHYCMNPHCPPWRTKCSNGSPNTKSSENRGKKKTNK</sequence>
<dbReference type="AGR" id="MGI:105304"/>
<name>V9H161_MOUSE</name>
<reference evidence="2" key="5">
    <citation type="journal article" date="2002" name="Nature">
        <title>Analysis of the mouse transcriptome based on functional annotation of 60,770 full-length cDNAs.</title>
        <authorList>
            <consortium name="The FANTOM Consortium and the RIKEN Genome Exploration Research Group Phase I and II Team"/>
        </authorList>
    </citation>
    <scope>NUCLEOTIDE SEQUENCE</scope>
    <source>
        <strain evidence="2">C57BL/6J</strain>
        <tissue evidence="2">Urinary bladder</tissue>
    </source>
</reference>
<dbReference type="OrthoDB" id="8634471at2759"/>
<evidence type="ECO:0000313" key="3">
    <source>
        <dbReference type="MGI" id="MGI:105304"/>
    </source>
</evidence>
<accession>V9H161</accession>
<reference evidence="2" key="6">
    <citation type="journal article" date="2005" name="Science">
        <title>The transcriptional landscape of the mammalian genome.</title>
        <authorList>
            <consortium name="The FANTOM Consortium"/>
            <consortium name="Riken Genome Exploration Research Group and Genome Science Group (Genome Network Project Core Group)"/>
            <person name="Carninci P."/>
            <person name="Kasukawa T."/>
            <person name="Katayama S."/>
            <person name="Gough J."/>
            <person name="Frith M.C."/>
            <person name="Maeda N."/>
            <person name="Oyama R."/>
            <person name="Ravasi T."/>
            <person name="Lenhard B."/>
            <person name="Wells C."/>
            <person name="Kodzius R."/>
            <person name="Shimokawa K."/>
            <person name="Bajic V.B."/>
            <person name="Brenner S.E."/>
            <person name="Batalov S."/>
            <person name="Forrest A.R."/>
            <person name="Zavolan M."/>
            <person name="Davis M.J."/>
            <person name="Wilming L.G."/>
            <person name="Aidinis V."/>
            <person name="Allen J.E."/>
            <person name="Ambesi-Impiombato A."/>
            <person name="Apweiler R."/>
            <person name="Aturaliya R.N."/>
            <person name="Bailey T.L."/>
            <person name="Bansal M."/>
            <person name="Baxter L."/>
            <person name="Beisel K.W."/>
            <person name="Bersano T."/>
            <person name="Bono H."/>
            <person name="Chalk A.M."/>
            <person name="Chiu K.P."/>
            <person name="Choudhary V."/>
            <person name="Christoffels A."/>
            <person name="Clutterbuck D.R."/>
            <person name="Crowe M.L."/>
            <person name="Dalla E."/>
            <person name="Dalrymple B.P."/>
            <person name="de Bono B."/>
            <person name="Della Gatta G."/>
            <person name="di Bernardo D."/>
            <person name="Down T."/>
            <person name="Engstrom P."/>
            <person name="Fagiolini M."/>
            <person name="Faulkner G."/>
            <person name="Fletcher C.F."/>
            <person name="Fukushima T."/>
            <person name="Furuno M."/>
            <person name="Futaki S."/>
            <person name="Gariboldi M."/>
            <person name="Georgii-Hemming P."/>
            <person name="Gingeras T.R."/>
            <person name="Gojobori T."/>
            <person name="Green R.E."/>
            <person name="Gustincich S."/>
            <person name="Harbers M."/>
            <person name="Hayashi Y."/>
            <person name="Hensch T.K."/>
            <person name="Hirokawa N."/>
            <person name="Hill D."/>
            <person name="Huminiecki L."/>
            <person name="Iacono M."/>
            <person name="Ikeo K."/>
            <person name="Iwama A."/>
            <person name="Ishikawa T."/>
            <person name="Jakt M."/>
            <person name="Kanapin A."/>
            <person name="Katoh M."/>
            <person name="Kawasawa Y."/>
            <person name="Kelso J."/>
            <person name="Kitamura H."/>
            <person name="Kitano H."/>
            <person name="Kollias G."/>
            <person name="Krishnan S.P."/>
            <person name="Kruger A."/>
            <person name="Kummerfeld S.K."/>
            <person name="Kurochkin I.V."/>
            <person name="Lareau L.F."/>
            <person name="Lazarevic D."/>
            <person name="Lipovich L."/>
            <person name="Liu J."/>
            <person name="Liuni S."/>
            <person name="McWilliam S."/>
            <person name="Madan Babu M."/>
            <person name="Madera M."/>
            <person name="Marchionni L."/>
            <person name="Matsuda H."/>
            <person name="Matsuzawa S."/>
            <person name="Miki H."/>
            <person name="Mignone F."/>
            <person name="Miyake S."/>
            <person name="Morris K."/>
            <person name="Mottagui-Tabar S."/>
            <person name="Mulder N."/>
            <person name="Nakano N."/>
            <person name="Nakauchi H."/>
            <person name="Ng P."/>
            <person name="Nilsson R."/>
            <person name="Nishiguchi S."/>
            <person name="Nishikawa S."/>
            <person name="Nori F."/>
            <person name="Ohara O."/>
            <person name="Okazaki Y."/>
            <person name="Orlando V."/>
            <person name="Pang K.C."/>
            <person name="Pavan W.J."/>
            <person name="Pavesi G."/>
            <person name="Pesole G."/>
            <person name="Petrovsky N."/>
            <person name="Piazza S."/>
            <person name="Reed J."/>
            <person name="Reid J.F."/>
            <person name="Ring B.Z."/>
            <person name="Ringwald M."/>
            <person name="Rost B."/>
            <person name="Ruan Y."/>
            <person name="Salzberg S.L."/>
            <person name="Sandelin A."/>
            <person name="Schneider C."/>
            <person name="Schoenbach C."/>
            <person name="Sekiguchi K."/>
            <person name="Semple C.A."/>
            <person name="Seno S."/>
            <person name="Sessa L."/>
            <person name="Sheng Y."/>
            <person name="Shibata Y."/>
            <person name="Shimada H."/>
            <person name="Shimada K."/>
            <person name="Silva D."/>
            <person name="Sinclair B."/>
            <person name="Sperling S."/>
            <person name="Stupka E."/>
            <person name="Sugiura K."/>
            <person name="Sultana R."/>
            <person name="Takenaka Y."/>
            <person name="Taki K."/>
            <person name="Tammoja K."/>
            <person name="Tan S.L."/>
            <person name="Tang S."/>
            <person name="Taylor M.S."/>
            <person name="Tegner J."/>
            <person name="Teichmann S.A."/>
            <person name="Ueda H.R."/>
            <person name="van Nimwegen E."/>
            <person name="Verardo R."/>
            <person name="Wei C.L."/>
            <person name="Yagi K."/>
            <person name="Yamanishi H."/>
            <person name="Zabarovsky E."/>
            <person name="Zhu S."/>
            <person name="Zimmer A."/>
            <person name="Hide W."/>
            <person name="Bult C."/>
            <person name="Grimmond S.M."/>
            <person name="Teasdale R.D."/>
            <person name="Liu E.T."/>
            <person name="Brusic V."/>
            <person name="Quackenbush J."/>
            <person name="Wahlestedt C."/>
            <person name="Mattick J.S."/>
            <person name="Hume D.A."/>
            <person name="Kai C."/>
            <person name="Sasaki D."/>
            <person name="Tomaru Y."/>
            <person name="Fukuda S."/>
            <person name="Kanamori-Katayama M."/>
            <person name="Suzuki M."/>
            <person name="Aoki J."/>
            <person name="Arakawa T."/>
            <person name="Iida J."/>
            <person name="Imamura K."/>
            <person name="Itoh M."/>
            <person name="Kato T."/>
            <person name="Kawaji H."/>
            <person name="Kawagashira N."/>
            <person name="Kawashima T."/>
            <person name="Kojima M."/>
            <person name="Kondo S."/>
            <person name="Konno H."/>
            <person name="Nakano K."/>
            <person name="Ninomiya N."/>
            <person name="Nishio T."/>
            <person name="Okada M."/>
            <person name="Plessy C."/>
            <person name="Shibata K."/>
            <person name="Shiraki T."/>
            <person name="Suzuki S."/>
            <person name="Tagami M."/>
            <person name="Waki K."/>
            <person name="Watahiki A."/>
            <person name="Okamura-Oho Y."/>
            <person name="Suzuki H."/>
            <person name="Kawai J."/>
            <person name="Hayashizaki Y."/>
        </authorList>
    </citation>
    <scope>NUCLEOTIDE SEQUENCE [LARGE SCALE MRNA]</scope>
    <source>
        <strain evidence="2">C57BL/6J</strain>
        <tissue evidence="2">Urinary bladder</tissue>
    </source>
</reference>
<evidence type="ECO:0000313" key="2">
    <source>
        <dbReference type="EMBL" id="BAB32168.1"/>
    </source>
</evidence>
<gene>
    <name evidence="3" type="primary">Il6ra</name>
</gene>
<feature type="region of interest" description="Disordered" evidence="1">
    <location>
        <begin position="159"/>
        <end position="179"/>
    </location>
</feature>
<feature type="compositionally biased region" description="Polar residues" evidence="1">
    <location>
        <begin position="159"/>
        <end position="168"/>
    </location>
</feature>
<dbReference type="AlphaFoldDB" id="V9H161"/>
<dbReference type="MGI" id="MGI:105304">
    <property type="gene designation" value="Il6ra"/>
</dbReference>